<comment type="caution">
    <text evidence="1">The sequence shown here is derived from an EMBL/GenBank/DDBJ whole genome shotgun (WGS) entry which is preliminary data.</text>
</comment>
<proteinExistence type="predicted"/>
<evidence type="ECO:0000313" key="1">
    <source>
        <dbReference type="EMBL" id="KGB22118.1"/>
    </source>
</evidence>
<evidence type="ECO:0000313" key="2">
    <source>
        <dbReference type="Proteomes" id="UP000029448"/>
    </source>
</evidence>
<accession>A0A095AZD3</accession>
<reference evidence="1 2" key="1">
    <citation type="submission" date="2014-06" db="EMBL/GenBank/DDBJ databases">
        <title>Functional and comparative genomic analyses of the Drosophila gut microbiota identify candidate symbiosis factors.</title>
        <authorList>
            <person name="Newell P.D."/>
            <person name="Chaston J.M."/>
            <person name="Douglas A.E."/>
        </authorList>
    </citation>
    <scope>NUCLEOTIDE SEQUENCE [LARGE SCALE GENOMIC DNA]</scope>
    <source>
        <strain evidence="1 2">DmCS_006</strain>
    </source>
</reference>
<dbReference type="EMBL" id="JOKM01000088">
    <property type="protein sequence ID" value="KGB22118.1"/>
    <property type="molecule type" value="Genomic_DNA"/>
</dbReference>
<protein>
    <submittedName>
        <fullName evidence="1">Uncharacterized protein</fullName>
    </submittedName>
</protein>
<gene>
    <name evidence="1" type="ORF">AtDm6_2616</name>
</gene>
<keyword evidence="2" id="KW-1185">Reference proteome</keyword>
<dbReference type="STRING" id="104102.AtDm6_2616"/>
<dbReference type="Proteomes" id="UP000029448">
    <property type="component" value="Unassembled WGS sequence"/>
</dbReference>
<name>A0A095AZD3_9PROT</name>
<dbReference type="AlphaFoldDB" id="A0A095AZD3"/>
<sequence length="43" mass="4640">MQRGSAGCASRMQFGVMVPVLSRKAGERLLKREFPCDADGAGR</sequence>
<organism evidence="1 2">
    <name type="scientific">Acetobacter tropicalis</name>
    <dbReference type="NCBI Taxonomy" id="104102"/>
    <lineage>
        <taxon>Bacteria</taxon>
        <taxon>Pseudomonadati</taxon>
        <taxon>Pseudomonadota</taxon>
        <taxon>Alphaproteobacteria</taxon>
        <taxon>Acetobacterales</taxon>
        <taxon>Acetobacteraceae</taxon>
        <taxon>Acetobacter</taxon>
    </lineage>
</organism>
<dbReference type="PATRIC" id="fig|104102.7.peg.2585"/>